<protein>
    <submittedName>
        <fullName evidence="2">Uncharacterized protein</fullName>
    </submittedName>
</protein>
<dbReference type="EMBL" id="LUGH01001978">
    <property type="protein sequence ID" value="OBZ80564.1"/>
    <property type="molecule type" value="Genomic_DNA"/>
</dbReference>
<dbReference type="InParanoid" id="A0A1C7MZK5"/>
<feature type="region of interest" description="Disordered" evidence="1">
    <location>
        <begin position="47"/>
        <end position="95"/>
    </location>
</feature>
<keyword evidence="3" id="KW-1185">Reference proteome</keyword>
<dbReference type="AlphaFoldDB" id="A0A1C7MZK5"/>
<gene>
    <name evidence="2" type="ORF">A0J61_11387</name>
</gene>
<name>A0A1C7MZK5_9FUNG</name>
<organism evidence="2 3">
    <name type="scientific">Choanephora cucurbitarum</name>
    <dbReference type="NCBI Taxonomy" id="101091"/>
    <lineage>
        <taxon>Eukaryota</taxon>
        <taxon>Fungi</taxon>
        <taxon>Fungi incertae sedis</taxon>
        <taxon>Mucoromycota</taxon>
        <taxon>Mucoromycotina</taxon>
        <taxon>Mucoromycetes</taxon>
        <taxon>Mucorales</taxon>
        <taxon>Mucorineae</taxon>
        <taxon>Choanephoraceae</taxon>
        <taxon>Choanephoroideae</taxon>
        <taxon>Choanephora</taxon>
    </lineage>
</organism>
<sequence>MPAFECSSCQCLFASRSLLRIHQRETGCFRCVVESALAAFIRTRESSASPALGEGDRTSRPVVDRHEGSTEPIAEQEDIPDFEGVSPVASVTSDNPMEIEEVDEVVNDDVEEEPAVTEVNEEEDLIERGPIVQQWLDDAQVDDCNDLAMKLMRVFDMNKISRQGQRNIFKCLNVNLLP</sequence>
<dbReference type="Proteomes" id="UP000093000">
    <property type="component" value="Unassembled WGS sequence"/>
</dbReference>
<proteinExistence type="predicted"/>
<feature type="compositionally biased region" description="Basic and acidic residues" evidence="1">
    <location>
        <begin position="54"/>
        <end position="69"/>
    </location>
</feature>
<evidence type="ECO:0000313" key="2">
    <source>
        <dbReference type="EMBL" id="OBZ80564.1"/>
    </source>
</evidence>
<comment type="caution">
    <text evidence="2">The sequence shown here is derived from an EMBL/GenBank/DDBJ whole genome shotgun (WGS) entry which is preliminary data.</text>
</comment>
<reference evidence="2 3" key="1">
    <citation type="submission" date="2016-03" db="EMBL/GenBank/DDBJ databases">
        <title>Choanephora cucurbitarum.</title>
        <authorList>
            <person name="Min B."/>
            <person name="Park H."/>
            <person name="Park J.-H."/>
            <person name="Shin H.-D."/>
            <person name="Choi I.-G."/>
        </authorList>
    </citation>
    <scope>NUCLEOTIDE SEQUENCE [LARGE SCALE GENOMIC DNA]</scope>
    <source>
        <strain evidence="2 3">KUS-F28377</strain>
    </source>
</reference>
<evidence type="ECO:0000256" key="1">
    <source>
        <dbReference type="SAM" id="MobiDB-lite"/>
    </source>
</evidence>
<evidence type="ECO:0000313" key="3">
    <source>
        <dbReference type="Proteomes" id="UP000093000"/>
    </source>
</evidence>
<accession>A0A1C7MZK5</accession>